<reference evidence="1" key="1">
    <citation type="submission" date="2014-12" db="EMBL/GenBank/DDBJ databases">
        <title>Insight into the proteome of Arion vulgaris.</title>
        <authorList>
            <person name="Aradska J."/>
            <person name="Bulat T."/>
            <person name="Smidak R."/>
            <person name="Sarate P."/>
            <person name="Gangsoo J."/>
            <person name="Sialana F."/>
            <person name="Bilban M."/>
            <person name="Lubec G."/>
        </authorList>
    </citation>
    <scope>NUCLEOTIDE SEQUENCE</scope>
    <source>
        <tissue evidence="1">Skin</tissue>
    </source>
</reference>
<accession>A0A0B6YBA2</accession>
<sequence length="86" mass="9696">TNVYVEGQVILFRNKEQDYEVRAFLRRCTDYTDFAACVCAVAVRSKDDVIVVDKCGAGRGEAKVFRPMTITAYINGELTLNTNIIR</sequence>
<evidence type="ECO:0000313" key="1">
    <source>
        <dbReference type="EMBL" id="CEK52765.1"/>
    </source>
</evidence>
<organism evidence="1">
    <name type="scientific">Arion vulgaris</name>
    <dbReference type="NCBI Taxonomy" id="1028688"/>
    <lineage>
        <taxon>Eukaryota</taxon>
        <taxon>Metazoa</taxon>
        <taxon>Spiralia</taxon>
        <taxon>Lophotrochozoa</taxon>
        <taxon>Mollusca</taxon>
        <taxon>Gastropoda</taxon>
        <taxon>Heterobranchia</taxon>
        <taxon>Euthyneura</taxon>
        <taxon>Panpulmonata</taxon>
        <taxon>Eupulmonata</taxon>
        <taxon>Stylommatophora</taxon>
        <taxon>Helicina</taxon>
        <taxon>Arionoidea</taxon>
        <taxon>Arionidae</taxon>
        <taxon>Arion</taxon>
    </lineage>
</organism>
<proteinExistence type="predicted"/>
<dbReference type="EMBL" id="HACG01005900">
    <property type="protein sequence ID" value="CEK52765.1"/>
    <property type="molecule type" value="Transcribed_RNA"/>
</dbReference>
<gene>
    <name evidence="1" type="primary">ORF17966</name>
</gene>
<name>A0A0B6YBA2_9EUPU</name>
<feature type="non-terminal residue" evidence="1">
    <location>
        <position position="86"/>
    </location>
</feature>
<protein>
    <submittedName>
        <fullName evidence="1">Uncharacterized protein</fullName>
    </submittedName>
</protein>
<dbReference type="AlphaFoldDB" id="A0A0B6YBA2"/>
<feature type="non-terminal residue" evidence="1">
    <location>
        <position position="1"/>
    </location>
</feature>